<sequence length="729" mass="83089">MGQQVDYKIRTELLHWIKKIGSQFDTSYIVRDPSIPEKPIVYVNEAFTKITGFAANEVIGESITILHGERRFDSMEKRIDEDLEMAGSTRLEVLNFHKDGTPIWFNVIAQTFRNPQGDPIYEVAFQTDITVQKQQEAIIEMQAVIYEGIENGYDISVLLQEICNKVEQFFIEGTMCTIMAVRDNKLHNMAGKSLPFAYRESIEGLDIGPFVGSCGAAAYLQQIVITENLETSPNWLPYLGEGPNEFGLKSCWSFPIINHAKETIATFGIYFTQVNQPAQNDLTFIQKIVPLVLLALRNAEDQKKILHLAYRDQETELPNMNYFYNDVKELDENGENRFIAVISSFNYPEIVDMFGREIASLVLREIGNRLNDILVDYDYVLSRFTSSALIIAGNTKRDDYREIVKLLLRVGHFPIRIDRMEIYLPIQMGVIPYIKGADVHQLIRQADLALSEARKRNGEQVYYYAPEMEESIKHNMELQSAIETGLRNQEFTVHLQPKVDMESGRIISFEALARLNSSKLGWVSPIDFIDATEKAGKIEQLEHLIIRQVLAWISKRIHMNQRVYQVAINISPNHFYSAYFVKGLLGLIEEYGVSPSSIVIELTESIGLGDLDKAKTIIRELKKAGIECSIDDFGIGYSSLSYLQELPISEIKIDRSFINQIQQSGTRVILQAIIDIADKLDIRAVAEGIETYEQMILLRGMSCSIGQGYYFHKPMSLEQIDEIIKTEET</sequence>
<evidence type="ECO:0000313" key="6">
    <source>
        <dbReference type="Proteomes" id="UP001595733"/>
    </source>
</evidence>
<protein>
    <submittedName>
        <fullName evidence="5">EAL domain-containing protein</fullName>
    </submittedName>
</protein>
<dbReference type="NCBIfam" id="TIGR00229">
    <property type="entry name" value="sensory_box"/>
    <property type="match status" value="1"/>
</dbReference>
<evidence type="ECO:0000259" key="2">
    <source>
        <dbReference type="PROSITE" id="PS50113"/>
    </source>
</evidence>
<proteinExistence type="predicted"/>
<dbReference type="InterPro" id="IPR029016">
    <property type="entry name" value="GAF-like_dom_sf"/>
</dbReference>
<dbReference type="PROSITE" id="PS50113">
    <property type="entry name" value="PAC"/>
    <property type="match status" value="1"/>
</dbReference>
<dbReference type="CDD" id="cd01948">
    <property type="entry name" value="EAL"/>
    <property type="match status" value="1"/>
</dbReference>
<dbReference type="Gene3D" id="3.20.20.450">
    <property type="entry name" value="EAL domain"/>
    <property type="match status" value="1"/>
</dbReference>
<evidence type="ECO:0000259" key="3">
    <source>
        <dbReference type="PROSITE" id="PS50883"/>
    </source>
</evidence>
<dbReference type="SUPFAM" id="SSF141868">
    <property type="entry name" value="EAL domain-like"/>
    <property type="match status" value="1"/>
</dbReference>
<dbReference type="Proteomes" id="UP001595733">
    <property type="component" value="Unassembled WGS sequence"/>
</dbReference>
<dbReference type="PROSITE" id="PS50883">
    <property type="entry name" value="EAL"/>
    <property type="match status" value="1"/>
</dbReference>
<dbReference type="SMART" id="SM00086">
    <property type="entry name" value="PAC"/>
    <property type="match status" value="1"/>
</dbReference>
<dbReference type="RefSeq" id="WP_378140202.1">
    <property type="nucleotide sequence ID" value="NZ_JBHSEF010000009.1"/>
</dbReference>
<evidence type="ECO:0000259" key="4">
    <source>
        <dbReference type="PROSITE" id="PS50887"/>
    </source>
</evidence>
<dbReference type="CDD" id="cd00130">
    <property type="entry name" value="PAS"/>
    <property type="match status" value="1"/>
</dbReference>
<dbReference type="InterPro" id="IPR043128">
    <property type="entry name" value="Rev_trsase/Diguanyl_cyclase"/>
</dbReference>
<dbReference type="Pfam" id="PF00563">
    <property type="entry name" value="EAL"/>
    <property type="match status" value="1"/>
</dbReference>
<dbReference type="InterPro" id="IPR003018">
    <property type="entry name" value="GAF"/>
</dbReference>
<dbReference type="SUPFAM" id="SSF55781">
    <property type="entry name" value="GAF domain-like"/>
    <property type="match status" value="1"/>
</dbReference>
<dbReference type="Gene3D" id="3.30.70.270">
    <property type="match status" value="1"/>
</dbReference>
<evidence type="ECO:0000313" key="5">
    <source>
        <dbReference type="EMBL" id="MFC4354123.1"/>
    </source>
</evidence>
<dbReference type="SMART" id="SM00267">
    <property type="entry name" value="GGDEF"/>
    <property type="match status" value="1"/>
</dbReference>
<dbReference type="InterPro" id="IPR050706">
    <property type="entry name" value="Cyclic-di-GMP_PDE-like"/>
</dbReference>
<dbReference type="EMBL" id="JBHSEF010000009">
    <property type="protein sequence ID" value="MFC4354123.1"/>
    <property type="molecule type" value="Genomic_DNA"/>
</dbReference>
<feature type="domain" description="GGDEF" evidence="4">
    <location>
        <begin position="335"/>
        <end position="466"/>
    </location>
</feature>
<dbReference type="InterPro" id="IPR035965">
    <property type="entry name" value="PAS-like_dom_sf"/>
</dbReference>
<dbReference type="PROSITE" id="PS50887">
    <property type="entry name" value="GGDEF"/>
    <property type="match status" value="1"/>
</dbReference>
<dbReference type="InterPro" id="IPR001633">
    <property type="entry name" value="EAL_dom"/>
</dbReference>
<dbReference type="InterPro" id="IPR035919">
    <property type="entry name" value="EAL_sf"/>
</dbReference>
<dbReference type="SUPFAM" id="SSF55073">
    <property type="entry name" value="Nucleotide cyclase"/>
    <property type="match status" value="1"/>
</dbReference>
<name>A0ABV8UU93_9BACL</name>
<gene>
    <name evidence="5" type="ORF">ACFO0S_03440</name>
</gene>
<dbReference type="InterPro" id="IPR000014">
    <property type="entry name" value="PAS"/>
</dbReference>
<dbReference type="InterPro" id="IPR000160">
    <property type="entry name" value="GGDEF_dom"/>
</dbReference>
<dbReference type="Gene3D" id="3.30.450.40">
    <property type="match status" value="1"/>
</dbReference>
<reference evidence="6" key="1">
    <citation type="journal article" date="2019" name="Int. J. Syst. Evol. Microbiol.">
        <title>The Global Catalogue of Microorganisms (GCM) 10K type strain sequencing project: providing services to taxonomists for standard genome sequencing and annotation.</title>
        <authorList>
            <consortium name="The Broad Institute Genomics Platform"/>
            <consortium name="The Broad Institute Genome Sequencing Center for Infectious Disease"/>
            <person name="Wu L."/>
            <person name="Ma J."/>
        </authorList>
    </citation>
    <scope>NUCLEOTIDE SEQUENCE [LARGE SCALE GENOMIC DNA]</scope>
    <source>
        <strain evidence="6">CCUG 50353</strain>
    </source>
</reference>
<dbReference type="Pfam" id="PF13426">
    <property type="entry name" value="PAS_9"/>
    <property type="match status" value="1"/>
</dbReference>
<dbReference type="PANTHER" id="PTHR33121">
    <property type="entry name" value="CYCLIC DI-GMP PHOSPHODIESTERASE PDEF"/>
    <property type="match status" value="1"/>
</dbReference>
<dbReference type="SMART" id="SM00052">
    <property type="entry name" value="EAL"/>
    <property type="match status" value="1"/>
</dbReference>
<dbReference type="Pfam" id="PF13185">
    <property type="entry name" value="GAF_2"/>
    <property type="match status" value="1"/>
</dbReference>
<evidence type="ECO:0000259" key="1">
    <source>
        <dbReference type="PROSITE" id="PS50112"/>
    </source>
</evidence>
<dbReference type="Pfam" id="PF00990">
    <property type="entry name" value="GGDEF"/>
    <property type="match status" value="1"/>
</dbReference>
<dbReference type="PROSITE" id="PS50112">
    <property type="entry name" value="PAS"/>
    <property type="match status" value="1"/>
</dbReference>
<keyword evidence="6" id="KW-1185">Reference proteome</keyword>
<dbReference type="SUPFAM" id="SSF55785">
    <property type="entry name" value="PYP-like sensor domain (PAS domain)"/>
    <property type="match status" value="1"/>
</dbReference>
<feature type="domain" description="PAC" evidence="2">
    <location>
        <begin position="89"/>
        <end position="141"/>
    </location>
</feature>
<dbReference type="InterPro" id="IPR000700">
    <property type="entry name" value="PAS-assoc_C"/>
</dbReference>
<feature type="domain" description="EAL" evidence="3">
    <location>
        <begin position="475"/>
        <end position="728"/>
    </location>
</feature>
<dbReference type="InterPro" id="IPR029787">
    <property type="entry name" value="Nucleotide_cyclase"/>
</dbReference>
<dbReference type="InterPro" id="IPR001610">
    <property type="entry name" value="PAC"/>
</dbReference>
<dbReference type="Gene3D" id="3.30.450.20">
    <property type="entry name" value="PAS domain"/>
    <property type="match status" value="1"/>
</dbReference>
<organism evidence="5 6">
    <name type="scientific">Chryseomicrobium palamuruense</name>
    <dbReference type="NCBI Taxonomy" id="682973"/>
    <lineage>
        <taxon>Bacteria</taxon>
        <taxon>Bacillati</taxon>
        <taxon>Bacillota</taxon>
        <taxon>Bacilli</taxon>
        <taxon>Bacillales</taxon>
        <taxon>Caryophanaceae</taxon>
        <taxon>Chryseomicrobium</taxon>
    </lineage>
</organism>
<dbReference type="PANTHER" id="PTHR33121:SF70">
    <property type="entry name" value="SIGNALING PROTEIN YKOW"/>
    <property type="match status" value="1"/>
</dbReference>
<feature type="domain" description="PAS" evidence="1">
    <location>
        <begin position="40"/>
        <end position="86"/>
    </location>
</feature>
<comment type="caution">
    <text evidence="5">The sequence shown here is derived from an EMBL/GenBank/DDBJ whole genome shotgun (WGS) entry which is preliminary data.</text>
</comment>
<accession>A0ABV8UU93</accession>